<evidence type="ECO:0000256" key="1">
    <source>
        <dbReference type="SAM" id="Phobius"/>
    </source>
</evidence>
<dbReference type="Pfam" id="PF04341">
    <property type="entry name" value="DUF485"/>
    <property type="match status" value="1"/>
</dbReference>
<keyword evidence="1" id="KW-1133">Transmembrane helix</keyword>
<feature type="transmembrane region" description="Helical" evidence="1">
    <location>
        <begin position="36"/>
        <end position="58"/>
    </location>
</feature>
<dbReference type="OrthoDB" id="3543412at2"/>
<feature type="transmembrane region" description="Helical" evidence="1">
    <location>
        <begin position="70"/>
        <end position="92"/>
    </location>
</feature>
<keyword evidence="1" id="KW-0472">Membrane</keyword>
<dbReference type="EMBL" id="FOUY01000007">
    <property type="protein sequence ID" value="SFN06153.1"/>
    <property type="molecule type" value="Genomic_DNA"/>
</dbReference>
<evidence type="ECO:0000313" key="3">
    <source>
        <dbReference type="Proteomes" id="UP000199614"/>
    </source>
</evidence>
<dbReference type="Proteomes" id="UP000199614">
    <property type="component" value="Unassembled WGS sequence"/>
</dbReference>
<evidence type="ECO:0000313" key="2">
    <source>
        <dbReference type="EMBL" id="SFN06153.1"/>
    </source>
</evidence>
<proteinExistence type="predicted"/>
<dbReference type="PANTHER" id="PTHR38441">
    <property type="entry name" value="INTEGRAL MEMBRANE PROTEIN-RELATED"/>
    <property type="match status" value="1"/>
</dbReference>
<reference evidence="2 3" key="1">
    <citation type="submission" date="2016-10" db="EMBL/GenBank/DDBJ databases">
        <authorList>
            <person name="de Groot N.N."/>
        </authorList>
    </citation>
    <scope>NUCLEOTIDE SEQUENCE [LARGE SCALE GENOMIC DNA]</scope>
    <source>
        <strain evidence="2 3">CGMCC 4.1877</strain>
    </source>
</reference>
<dbReference type="RefSeq" id="WP_093340296.1">
    <property type="nucleotide sequence ID" value="NZ_FOUY01000007.1"/>
</dbReference>
<keyword evidence="1" id="KW-0812">Transmembrane</keyword>
<gene>
    <name evidence="2" type="ORF">SAMN05216207_100765</name>
</gene>
<accession>A0A1I4VY35</accession>
<dbReference type="InterPro" id="IPR007436">
    <property type="entry name" value="DUF485"/>
</dbReference>
<dbReference type="AlphaFoldDB" id="A0A1I4VY35"/>
<keyword evidence="3" id="KW-1185">Reference proteome</keyword>
<name>A0A1I4VY35_PSUAM</name>
<dbReference type="STRING" id="260086.SAMN05216207_100765"/>
<protein>
    <submittedName>
        <fullName evidence="2">Uncharacterized membrane protein, DUF485 family</fullName>
    </submittedName>
</protein>
<organism evidence="2 3">
    <name type="scientific">Pseudonocardia ammonioxydans</name>
    <dbReference type="NCBI Taxonomy" id="260086"/>
    <lineage>
        <taxon>Bacteria</taxon>
        <taxon>Bacillati</taxon>
        <taxon>Actinomycetota</taxon>
        <taxon>Actinomycetes</taxon>
        <taxon>Pseudonocardiales</taxon>
        <taxon>Pseudonocardiaceae</taxon>
        <taxon>Pseudonocardia</taxon>
    </lineage>
</organism>
<dbReference type="PANTHER" id="PTHR38441:SF1">
    <property type="entry name" value="MEMBRANE PROTEIN"/>
    <property type="match status" value="1"/>
</dbReference>
<sequence length="115" mass="12691">MFRPVPPGPSGAGRDLWATAADSPEFAELRRRLLRFVLPATAGFLVWFFAFIGLTAWAPELMSTRVVGDLTLVLVLAVAQFVSTFALTAAYVRYANRRLDPLADDIRGRLEGTHL</sequence>